<reference evidence="3 4" key="1">
    <citation type="journal article" date="2021" name="ISME J.">
        <title>Genomic evolution of the class Acidithiobacillia: deep-branching Proteobacteria living in extreme acidic conditions.</title>
        <authorList>
            <person name="Moya-Beltran A."/>
            <person name="Beard S."/>
            <person name="Rojas-Villalobos C."/>
            <person name="Issotta F."/>
            <person name="Gallardo Y."/>
            <person name="Ulloa R."/>
            <person name="Giaveno A."/>
            <person name="Degli Esposti M."/>
            <person name="Johnson D.B."/>
            <person name="Quatrini R."/>
        </authorList>
    </citation>
    <scope>NUCLEOTIDE SEQUENCE [LARGE SCALE GENOMIC DNA]</scope>
    <source>
        <strain evidence="3 4">ATCC 19703</strain>
    </source>
</reference>
<evidence type="ECO:0000313" key="4">
    <source>
        <dbReference type="Proteomes" id="UP001197028"/>
    </source>
</evidence>
<accession>A0ABS5ZQG9</accession>
<name>A0ABS5ZQG9_9PROT</name>
<protein>
    <recommendedName>
        <fullName evidence="5">BcpO-related WXXGXW repeat protein</fullName>
    </recommendedName>
</protein>
<gene>
    <name evidence="3" type="ORF">HJG40_08175</name>
</gene>
<feature type="compositionally biased region" description="Polar residues" evidence="1">
    <location>
        <begin position="219"/>
        <end position="230"/>
    </location>
</feature>
<feature type="compositionally biased region" description="Basic and acidic residues" evidence="1">
    <location>
        <begin position="123"/>
        <end position="144"/>
    </location>
</feature>
<evidence type="ECO:0000313" key="3">
    <source>
        <dbReference type="EMBL" id="MBU2738762.1"/>
    </source>
</evidence>
<sequence>MKKLWIKSLLTSAILAGLGLSSAAFAGPVDIQLNVGTQPVYAAPGYPPAILTAPPLMVWLSNLGVYAAYGASQPIFYQGSNYYYYYGNRWWSGPGYRGPWRPIAAPPPALRRWNHRDWQRVQRDAGRYSRDPHWRHFRPAERPMPRPQQRPQPGRPGGPQFQHPNRPQMQQRPQPIQRPAPGRPEFNRPGGRPEQGGPDNGPGRGRGQPGSKPDRGHHNQGNGQPWQGNH</sequence>
<dbReference type="RefSeq" id="WP_215863727.1">
    <property type="nucleotide sequence ID" value="NZ_JABELD010000057.1"/>
</dbReference>
<feature type="region of interest" description="Disordered" evidence="1">
    <location>
        <begin position="123"/>
        <end position="230"/>
    </location>
</feature>
<keyword evidence="4" id="KW-1185">Reference proteome</keyword>
<feature type="chain" id="PRO_5045561516" description="BcpO-related WXXGXW repeat protein" evidence="2">
    <location>
        <begin position="27"/>
        <end position="230"/>
    </location>
</feature>
<dbReference type="Proteomes" id="UP001197028">
    <property type="component" value="Unassembled WGS sequence"/>
</dbReference>
<feature type="compositionally biased region" description="Gly residues" evidence="1">
    <location>
        <begin position="198"/>
        <end position="208"/>
    </location>
</feature>
<keyword evidence="2" id="KW-0732">Signal</keyword>
<feature type="compositionally biased region" description="Pro residues" evidence="1">
    <location>
        <begin position="145"/>
        <end position="156"/>
    </location>
</feature>
<dbReference type="EMBL" id="JABELD010000057">
    <property type="protein sequence ID" value="MBU2738762.1"/>
    <property type="molecule type" value="Genomic_DNA"/>
</dbReference>
<feature type="compositionally biased region" description="Low complexity" evidence="1">
    <location>
        <begin position="157"/>
        <end position="175"/>
    </location>
</feature>
<comment type="caution">
    <text evidence="3">The sequence shown here is derived from an EMBL/GenBank/DDBJ whole genome shotgun (WGS) entry which is preliminary data.</text>
</comment>
<organism evidence="3 4">
    <name type="scientific">Acidithiobacillus concretivorus</name>
    <dbReference type="NCBI Taxonomy" id="3063952"/>
    <lineage>
        <taxon>Bacteria</taxon>
        <taxon>Pseudomonadati</taxon>
        <taxon>Pseudomonadota</taxon>
        <taxon>Acidithiobacillia</taxon>
        <taxon>Acidithiobacillales</taxon>
        <taxon>Acidithiobacillaceae</taxon>
        <taxon>Acidithiobacillus</taxon>
    </lineage>
</organism>
<evidence type="ECO:0000256" key="2">
    <source>
        <dbReference type="SAM" id="SignalP"/>
    </source>
</evidence>
<feature type="signal peptide" evidence="2">
    <location>
        <begin position="1"/>
        <end position="26"/>
    </location>
</feature>
<evidence type="ECO:0008006" key="5">
    <source>
        <dbReference type="Google" id="ProtNLM"/>
    </source>
</evidence>
<proteinExistence type="predicted"/>
<evidence type="ECO:0000256" key="1">
    <source>
        <dbReference type="SAM" id="MobiDB-lite"/>
    </source>
</evidence>